<gene>
    <name evidence="1" type="ORF">KUG47_10325</name>
</gene>
<reference evidence="1 2" key="1">
    <citation type="submission" date="2021-06" db="EMBL/GenBank/DDBJ databases">
        <title>Falsochrobactrum tianjin sp.nov., a new petroleum-degrading bacteria isolated from oily soils.</title>
        <authorList>
            <person name="Chen G."/>
            <person name="Chen H."/>
            <person name="Tian J."/>
            <person name="Qing J."/>
            <person name="Zhong L."/>
            <person name="Ma W."/>
            <person name="Song Y."/>
            <person name="Cui X."/>
            <person name="Yan B."/>
        </authorList>
    </citation>
    <scope>NUCLEOTIDE SEQUENCE [LARGE SCALE GENOMIC DNA]</scope>
    <source>
        <strain evidence="1 2">TDYN1</strain>
    </source>
</reference>
<sequence length="84" mass="9621">MMLVIFATLGLALLLGWFGRKSIALVLIVICLALAVKQFLWEIHSPEYGYRMPWIQTQVINPPQQRHSTIAFMFNPEIVHGDLI</sequence>
<proteinExistence type="predicted"/>
<evidence type="ECO:0000313" key="1">
    <source>
        <dbReference type="EMBL" id="MBV2143890.1"/>
    </source>
</evidence>
<keyword evidence="2" id="KW-1185">Reference proteome</keyword>
<organism evidence="1 2">
    <name type="scientific">Falsochrobactrum tianjinense</name>
    <dbReference type="NCBI Taxonomy" id="2706015"/>
    <lineage>
        <taxon>Bacteria</taxon>
        <taxon>Pseudomonadati</taxon>
        <taxon>Pseudomonadota</taxon>
        <taxon>Alphaproteobacteria</taxon>
        <taxon>Hyphomicrobiales</taxon>
        <taxon>Brucellaceae</taxon>
        <taxon>Falsochrobactrum</taxon>
    </lineage>
</organism>
<dbReference type="RefSeq" id="WP_217678185.1">
    <property type="nucleotide sequence ID" value="NZ_JAHRVA010000004.1"/>
</dbReference>
<protein>
    <submittedName>
        <fullName evidence="1">Uncharacterized protein</fullName>
    </submittedName>
</protein>
<accession>A0A949PP54</accession>
<dbReference type="Proteomes" id="UP000752297">
    <property type="component" value="Unassembled WGS sequence"/>
</dbReference>
<dbReference type="AlphaFoldDB" id="A0A949PP54"/>
<dbReference type="EMBL" id="JAHRVA010000004">
    <property type="protein sequence ID" value="MBV2143890.1"/>
    <property type="molecule type" value="Genomic_DNA"/>
</dbReference>
<name>A0A949PP54_9HYPH</name>
<evidence type="ECO:0000313" key="2">
    <source>
        <dbReference type="Proteomes" id="UP000752297"/>
    </source>
</evidence>
<comment type="caution">
    <text evidence="1">The sequence shown here is derived from an EMBL/GenBank/DDBJ whole genome shotgun (WGS) entry which is preliminary data.</text>
</comment>